<dbReference type="PANTHER" id="PTHR22699">
    <property type="entry name" value="THIOREDOXIN DOMAIN-CONTAINING PROTEIN 16"/>
    <property type="match status" value="1"/>
</dbReference>
<dbReference type="PANTHER" id="PTHR22699:SF1">
    <property type="entry name" value="THIOREDOXIN DOMAIN-CONTAINING PROTEIN 16"/>
    <property type="match status" value="1"/>
</dbReference>
<dbReference type="Gene3D" id="3.40.30.10">
    <property type="entry name" value="Glutaredoxin"/>
    <property type="match status" value="1"/>
</dbReference>
<name>A0AAD5MJA6_PARTN</name>
<evidence type="ECO:0000313" key="4">
    <source>
        <dbReference type="Proteomes" id="UP001196413"/>
    </source>
</evidence>
<gene>
    <name evidence="3" type="ORF">KIN20_015279</name>
</gene>
<organism evidence="3 4">
    <name type="scientific">Parelaphostrongylus tenuis</name>
    <name type="common">Meningeal worm</name>
    <dbReference type="NCBI Taxonomy" id="148309"/>
    <lineage>
        <taxon>Eukaryota</taxon>
        <taxon>Metazoa</taxon>
        <taxon>Ecdysozoa</taxon>
        <taxon>Nematoda</taxon>
        <taxon>Chromadorea</taxon>
        <taxon>Rhabditida</taxon>
        <taxon>Rhabditina</taxon>
        <taxon>Rhabditomorpha</taxon>
        <taxon>Strongyloidea</taxon>
        <taxon>Metastrongylidae</taxon>
        <taxon>Parelaphostrongylus</taxon>
    </lineage>
</organism>
<comment type="caution">
    <text evidence="3">The sequence shown here is derived from an EMBL/GenBank/DDBJ whole genome shotgun (WGS) entry which is preliminary data.</text>
</comment>
<dbReference type="InterPro" id="IPR036249">
    <property type="entry name" value="Thioredoxin-like_sf"/>
</dbReference>
<accession>A0AAD5MJA6</accession>
<dbReference type="AlphaFoldDB" id="A0AAD5MJA6"/>
<dbReference type="Proteomes" id="UP001196413">
    <property type="component" value="Unassembled WGS sequence"/>
</dbReference>
<feature type="signal peptide" evidence="2">
    <location>
        <begin position="1"/>
        <end position="18"/>
    </location>
</feature>
<feature type="region of interest" description="Disordered" evidence="1">
    <location>
        <begin position="28"/>
        <end position="53"/>
    </location>
</feature>
<dbReference type="Pfam" id="PF13848">
    <property type="entry name" value="Thioredoxin_6"/>
    <property type="match status" value="1"/>
</dbReference>
<keyword evidence="2" id="KW-0732">Signal</keyword>
<reference evidence="3" key="1">
    <citation type="submission" date="2021-06" db="EMBL/GenBank/DDBJ databases">
        <title>Parelaphostrongylus tenuis whole genome reference sequence.</title>
        <authorList>
            <person name="Garwood T.J."/>
            <person name="Larsen P.A."/>
            <person name="Fountain-Jones N.M."/>
            <person name="Garbe J.R."/>
            <person name="Macchietto M.G."/>
            <person name="Kania S.A."/>
            <person name="Gerhold R.W."/>
            <person name="Richards J.E."/>
            <person name="Wolf T.M."/>
        </authorList>
    </citation>
    <scope>NUCLEOTIDE SEQUENCE</scope>
    <source>
        <strain evidence="3">MNPRO001-30</strain>
        <tissue evidence="3">Meninges</tissue>
    </source>
</reference>
<evidence type="ECO:0000313" key="3">
    <source>
        <dbReference type="EMBL" id="KAJ1357198.1"/>
    </source>
</evidence>
<keyword evidence="4" id="KW-1185">Reference proteome</keyword>
<evidence type="ECO:0000256" key="1">
    <source>
        <dbReference type="SAM" id="MobiDB-lite"/>
    </source>
</evidence>
<protein>
    <submittedName>
        <fullName evidence="3">Uncharacterized protein</fullName>
    </submittedName>
</protein>
<sequence>MKSLFILILAFVPKEVRCHCPHLMGMAKKEEVSGPSPPSSLPENDKGWDYDPSGAPGAVPNEHYIQTIFVHRSQSEPEKDYATLVLSKLGELRDRLRQQARVTVDVEVISCVEDSEHYRCADFQRDRSYHYLIVEESSKGSSVYSLERQLNEKSPGSTEMALLDALSRHSPQPLTIYASEEAEHKVGFVRQLSTEELQTVAKPPPFDVEHFSPIELNLIDTDLLELRAGENLVNVDHNLHIFTSKTEFDSALSTNKHLFVLFWSHVHIVSLHAFNLWARTSKLAKIEKDMLLAHVECHHHAEFCDGLARKDFYSIVYYRDGQNVGSTYHLRDELFYTQWIYLMISGPFIELKTEEEIKSAKKGLMFGSSPHPVIIGTFPDQECAEFQHFSIAADRLHGRYHMTVIIKPGATATVSAYRPNEKRRRIDYEGKFDPASLVAFISVASFPSVIDISSGFTTNLLFRQPRLVAILVASSSFSNSSYISLAARKEARKSLIFTLMNRDHELAEDVLKQFNLKSQDQPQVIVLDKASAGDVLTAPDCPKTLV</sequence>
<dbReference type="InterPro" id="IPR040090">
    <property type="entry name" value="TXNDC16"/>
</dbReference>
<proteinExistence type="predicted"/>
<dbReference type="EMBL" id="JAHQIW010003060">
    <property type="protein sequence ID" value="KAJ1357198.1"/>
    <property type="molecule type" value="Genomic_DNA"/>
</dbReference>
<feature type="chain" id="PRO_5042198256" evidence="2">
    <location>
        <begin position="19"/>
        <end position="546"/>
    </location>
</feature>
<evidence type="ECO:0000256" key="2">
    <source>
        <dbReference type="SAM" id="SignalP"/>
    </source>
</evidence>
<dbReference type="CDD" id="cd02981">
    <property type="entry name" value="PDI_b_family"/>
    <property type="match status" value="1"/>
</dbReference>
<dbReference type="SUPFAM" id="SSF52833">
    <property type="entry name" value="Thioredoxin-like"/>
    <property type="match status" value="1"/>
</dbReference>